<dbReference type="GO" id="GO:0005524">
    <property type="term" value="F:ATP binding"/>
    <property type="evidence" value="ECO:0007669"/>
    <property type="project" value="UniProtKB-KW"/>
</dbReference>
<keyword evidence="4" id="KW-0808">Transferase</keyword>
<gene>
    <name evidence="13" type="ORF">TK50_08010</name>
</gene>
<keyword evidence="5" id="KW-0547">Nucleotide-binding</keyword>
<organism evidence="13 14">
    <name type="scientific">Micromonospora haikouensis</name>
    <dbReference type="NCBI Taxonomy" id="686309"/>
    <lineage>
        <taxon>Bacteria</taxon>
        <taxon>Bacillati</taxon>
        <taxon>Actinomycetota</taxon>
        <taxon>Actinomycetes</taxon>
        <taxon>Micromonosporales</taxon>
        <taxon>Micromonosporaceae</taxon>
        <taxon>Micromonospora</taxon>
    </lineage>
</organism>
<dbReference type="EMBL" id="JXSX01000001">
    <property type="protein sequence ID" value="KIR65368.1"/>
    <property type="molecule type" value="Genomic_DNA"/>
</dbReference>
<dbReference type="AlphaFoldDB" id="A0A0D0VXA1"/>
<evidence type="ECO:0000256" key="6">
    <source>
        <dbReference type="ARBA" id="ARBA00022777"/>
    </source>
</evidence>
<feature type="domain" description="Signal transduction histidine kinase subgroup 3 dimerisation and phosphoacceptor" evidence="12">
    <location>
        <begin position="207"/>
        <end position="272"/>
    </location>
</feature>
<feature type="compositionally biased region" description="Pro residues" evidence="9">
    <location>
        <begin position="275"/>
        <end position="287"/>
    </location>
</feature>
<sequence>MTSAAVPDHPWLLPGALTDAASGARPRRTTRDWLVDTHMFLLALGWAVAVAWDAAQPEPALAGPLPHEWLQGLDNVLGPLACAALWLRRRWPVGLAVATLPLGLFSATAGVALLIIMFTVVVHRPFPQAALVVGANVLTCFSYAAVRPERGFGFWGEVAWAIVFLGSVLAWGMFVRARRQLVLSLRERADRAEAEQQLRVAQARHLERTRIAREMHDVLAHRISLLSLHAGALEFRPDAPPEQVARAAGVIRESAHAALADLRDVIGVLRADEPAPVPAGPDAPPGPAVERPQPTLADVPALVGESRAAGMRVEVDDAVDDPGAVPAGLGRTAYRIVQEALTNARKHAAGATVTVRLAGAAGTGLTVDVRNRRPVGGHPLPGRPVGGHPQSGRPVGAGERAAIPGAGTGLIGVAERVSLAGGRLTHGRDETGDFRLTAWLPWPA</sequence>
<evidence type="ECO:0000313" key="14">
    <source>
        <dbReference type="Proteomes" id="UP000032254"/>
    </source>
</evidence>
<dbReference type="Proteomes" id="UP000032254">
    <property type="component" value="Unassembled WGS sequence"/>
</dbReference>
<reference evidence="13 14" key="1">
    <citation type="submission" date="2015-01" db="EMBL/GenBank/DDBJ databases">
        <title>Sequencing and annotation of Micromonospora carbonacea strain JXNU-1 genome.</title>
        <authorList>
            <person name="Long Z."/>
            <person name="Huang Y."/>
            <person name="Jiang Y."/>
        </authorList>
    </citation>
    <scope>NUCLEOTIDE SEQUENCE [LARGE SCALE GENOMIC DNA]</scope>
    <source>
        <strain evidence="13 14">JXNU-1</strain>
    </source>
</reference>
<evidence type="ECO:0000259" key="12">
    <source>
        <dbReference type="Pfam" id="PF07730"/>
    </source>
</evidence>
<dbReference type="RefSeq" id="WP_043962147.1">
    <property type="nucleotide sequence ID" value="NZ_JXSX01000001.1"/>
</dbReference>
<evidence type="ECO:0000259" key="11">
    <source>
        <dbReference type="Pfam" id="PF02518"/>
    </source>
</evidence>
<dbReference type="PATRIC" id="fig|47853.6.peg.1706"/>
<dbReference type="InterPro" id="IPR050482">
    <property type="entry name" value="Sensor_HK_TwoCompSys"/>
</dbReference>
<keyword evidence="10" id="KW-1133">Transmembrane helix</keyword>
<comment type="caution">
    <text evidence="13">The sequence shown here is derived from an EMBL/GenBank/DDBJ whole genome shotgun (WGS) entry which is preliminary data.</text>
</comment>
<protein>
    <recommendedName>
        <fullName evidence="2">histidine kinase</fullName>
        <ecNumber evidence="2">2.7.13.3</ecNumber>
    </recommendedName>
</protein>
<dbReference type="InterPro" id="IPR003594">
    <property type="entry name" value="HATPase_dom"/>
</dbReference>
<dbReference type="GO" id="GO:0000155">
    <property type="term" value="F:phosphorelay sensor kinase activity"/>
    <property type="evidence" value="ECO:0007669"/>
    <property type="project" value="InterPro"/>
</dbReference>
<keyword evidence="10" id="KW-0472">Membrane</keyword>
<evidence type="ECO:0000256" key="10">
    <source>
        <dbReference type="SAM" id="Phobius"/>
    </source>
</evidence>
<feature type="domain" description="Histidine kinase/HSP90-like ATPase" evidence="11">
    <location>
        <begin position="332"/>
        <end position="442"/>
    </location>
</feature>
<evidence type="ECO:0000256" key="2">
    <source>
        <dbReference type="ARBA" id="ARBA00012438"/>
    </source>
</evidence>
<dbReference type="InterPro" id="IPR011712">
    <property type="entry name" value="Sig_transdc_His_kin_sub3_dim/P"/>
</dbReference>
<keyword evidence="10" id="KW-0812">Transmembrane</keyword>
<proteinExistence type="predicted"/>
<dbReference type="PANTHER" id="PTHR24421:SF10">
    <property type="entry name" value="NITRATE_NITRITE SENSOR PROTEIN NARQ"/>
    <property type="match status" value="1"/>
</dbReference>
<dbReference type="InterPro" id="IPR036890">
    <property type="entry name" value="HATPase_C_sf"/>
</dbReference>
<keyword evidence="8" id="KW-0902">Two-component regulatory system</keyword>
<name>A0A0D0VXA1_9ACTN</name>
<keyword evidence="3" id="KW-0597">Phosphoprotein</keyword>
<keyword evidence="6 13" id="KW-0418">Kinase</keyword>
<evidence type="ECO:0000256" key="1">
    <source>
        <dbReference type="ARBA" id="ARBA00000085"/>
    </source>
</evidence>
<evidence type="ECO:0000256" key="4">
    <source>
        <dbReference type="ARBA" id="ARBA00022679"/>
    </source>
</evidence>
<feature type="transmembrane region" description="Helical" evidence="10">
    <location>
        <begin position="158"/>
        <end position="177"/>
    </location>
</feature>
<dbReference type="OrthoDB" id="227596at2"/>
<feature type="region of interest" description="Disordered" evidence="9">
    <location>
        <begin position="371"/>
        <end position="395"/>
    </location>
</feature>
<dbReference type="SUPFAM" id="SSF55874">
    <property type="entry name" value="ATPase domain of HSP90 chaperone/DNA topoisomerase II/histidine kinase"/>
    <property type="match status" value="1"/>
</dbReference>
<dbReference type="EC" id="2.7.13.3" evidence="2"/>
<evidence type="ECO:0000256" key="8">
    <source>
        <dbReference type="ARBA" id="ARBA00023012"/>
    </source>
</evidence>
<accession>A0A0D0VXA1</accession>
<dbReference type="Gene3D" id="3.30.565.10">
    <property type="entry name" value="Histidine kinase-like ATPase, C-terminal domain"/>
    <property type="match status" value="1"/>
</dbReference>
<dbReference type="GO" id="GO:0016020">
    <property type="term" value="C:membrane"/>
    <property type="evidence" value="ECO:0007669"/>
    <property type="project" value="InterPro"/>
</dbReference>
<keyword evidence="7" id="KW-0067">ATP-binding</keyword>
<dbReference type="Gene3D" id="1.20.5.1930">
    <property type="match status" value="1"/>
</dbReference>
<feature type="transmembrane region" description="Helical" evidence="10">
    <location>
        <begin position="33"/>
        <end position="52"/>
    </location>
</feature>
<evidence type="ECO:0000256" key="9">
    <source>
        <dbReference type="SAM" id="MobiDB-lite"/>
    </source>
</evidence>
<feature type="transmembrane region" description="Helical" evidence="10">
    <location>
        <begin position="95"/>
        <end position="122"/>
    </location>
</feature>
<dbReference type="PANTHER" id="PTHR24421">
    <property type="entry name" value="NITRATE/NITRITE SENSOR PROTEIN NARX-RELATED"/>
    <property type="match status" value="1"/>
</dbReference>
<evidence type="ECO:0000313" key="13">
    <source>
        <dbReference type="EMBL" id="KIR65368.1"/>
    </source>
</evidence>
<dbReference type="Pfam" id="PF07730">
    <property type="entry name" value="HisKA_3"/>
    <property type="match status" value="1"/>
</dbReference>
<keyword evidence="14" id="KW-1185">Reference proteome</keyword>
<dbReference type="Pfam" id="PF02518">
    <property type="entry name" value="HATPase_c"/>
    <property type="match status" value="1"/>
</dbReference>
<dbReference type="GeneID" id="301304082"/>
<comment type="catalytic activity">
    <reaction evidence="1">
        <text>ATP + protein L-histidine = ADP + protein N-phospho-L-histidine.</text>
        <dbReference type="EC" id="2.7.13.3"/>
    </reaction>
</comment>
<dbReference type="CDD" id="cd16917">
    <property type="entry name" value="HATPase_UhpB-NarQ-NarX-like"/>
    <property type="match status" value="1"/>
</dbReference>
<evidence type="ECO:0000256" key="3">
    <source>
        <dbReference type="ARBA" id="ARBA00022553"/>
    </source>
</evidence>
<dbReference type="GO" id="GO:0046983">
    <property type="term" value="F:protein dimerization activity"/>
    <property type="evidence" value="ECO:0007669"/>
    <property type="project" value="InterPro"/>
</dbReference>
<evidence type="ECO:0000256" key="5">
    <source>
        <dbReference type="ARBA" id="ARBA00022741"/>
    </source>
</evidence>
<feature type="region of interest" description="Disordered" evidence="9">
    <location>
        <begin position="273"/>
        <end position="292"/>
    </location>
</feature>
<evidence type="ECO:0000256" key="7">
    <source>
        <dbReference type="ARBA" id="ARBA00022840"/>
    </source>
</evidence>
<feature type="transmembrane region" description="Helical" evidence="10">
    <location>
        <begin position="129"/>
        <end position="146"/>
    </location>
</feature>